<name>A0A9R1WQF0_LACSA</name>
<dbReference type="GO" id="GO:0005771">
    <property type="term" value="C:multivesicular body"/>
    <property type="evidence" value="ECO:0000318"/>
    <property type="project" value="GO_Central"/>
</dbReference>
<dbReference type="EMBL" id="NBSK02000001">
    <property type="protein sequence ID" value="KAJ0227823.1"/>
    <property type="molecule type" value="Genomic_DNA"/>
</dbReference>
<keyword evidence="2" id="KW-1185">Reference proteome</keyword>
<dbReference type="Proteomes" id="UP000235145">
    <property type="component" value="Unassembled WGS sequence"/>
</dbReference>
<evidence type="ECO:0000313" key="2">
    <source>
        <dbReference type="Proteomes" id="UP000235145"/>
    </source>
</evidence>
<organism evidence="1 2">
    <name type="scientific">Lactuca sativa</name>
    <name type="common">Garden lettuce</name>
    <dbReference type="NCBI Taxonomy" id="4236"/>
    <lineage>
        <taxon>Eukaryota</taxon>
        <taxon>Viridiplantae</taxon>
        <taxon>Streptophyta</taxon>
        <taxon>Embryophyta</taxon>
        <taxon>Tracheophyta</taxon>
        <taxon>Spermatophyta</taxon>
        <taxon>Magnoliopsida</taxon>
        <taxon>eudicotyledons</taxon>
        <taxon>Gunneridae</taxon>
        <taxon>Pentapetalae</taxon>
        <taxon>asterids</taxon>
        <taxon>campanulids</taxon>
        <taxon>Asterales</taxon>
        <taxon>Asteraceae</taxon>
        <taxon>Cichorioideae</taxon>
        <taxon>Cichorieae</taxon>
        <taxon>Lactucinae</taxon>
        <taxon>Lactuca</taxon>
    </lineage>
</organism>
<proteinExistence type="predicted"/>
<accession>A0A9R1WQF0</accession>
<dbReference type="GO" id="GO:0006900">
    <property type="term" value="P:vesicle budding from membrane"/>
    <property type="evidence" value="ECO:0000318"/>
    <property type="project" value="GO_Central"/>
</dbReference>
<gene>
    <name evidence="1" type="ORF">LSAT_V11C100044520</name>
</gene>
<dbReference type="Gramene" id="rna-gnl|WGS:NBSK|LSAT_1X113361_mrna">
    <property type="protein sequence ID" value="cds-PLY95170.1"/>
    <property type="gene ID" value="gene-LSAT_1X113361"/>
</dbReference>
<reference evidence="1 2" key="1">
    <citation type="journal article" date="2017" name="Nat. Commun.">
        <title>Genome assembly with in vitro proximity ligation data and whole-genome triplication in lettuce.</title>
        <authorList>
            <person name="Reyes-Chin-Wo S."/>
            <person name="Wang Z."/>
            <person name="Yang X."/>
            <person name="Kozik A."/>
            <person name="Arikit S."/>
            <person name="Song C."/>
            <person name="Xia L."/>
            <person name="Froenicke L."/>
            <person name="Lavelle D.O."/>
            <person name="Truco M.J."/>
            <person name="Xia R."/>
            <person name="Zhu S."/>
            <person name="Xu C."/>
            <person name="Xu H."/>
            <person name="Xu X."/>
            <person name="Cox K."/>
            <person name="Korf I."/>
            <person name="Meyers B.C."/>
            <person name="Michelmore R.W."/>
        </authorList>
    </citation>
    <scope>NUCLEOTIDE SEQUENCE [LARGE SCALE GENOMIC DNA]</scope>
    <source>
        <strain evidence="2">cv. Salinas</strain>
        <tissue evidence="1">Seedlings</tissue>
    </source>
</reference>
<protein>
    <submittedName>
        <fullName evidence="1">Uncharacterized protein</fullName>
    </submittedName>
</protein>
<comment type="caution">
    <text evidence="1">The sequence shown here is derived from an EMBL/GenBank/DDBJ whole genome shotgun (WGS) entry which is preliminary data.</text>
</comment>
<sequence length="156" mass="17469">MIETPLGFHRFFSPIILLHHILSKPIRVPSNVSPLLLTIDLSTLFRQGSSKNQECIPALLVLVVRRRGLLVAVTGGVVLFRCRKSIASWQFYSIATSSDQFSPGNVAHHGTTMVQPTVALHHRLSLQALEMLEKKEKVLLKKVGVKVEQRKELTRA</sequence>
<evidence type="ECO:0000313" key="1">
    <source>
        <dbReference type="EMBL" id="KAJ0227823.1"/>
    </source>
</evidence>
<dbReference type="AlphaFoldDB" id="A0A9R1WQF0"/>
<dbReference type="GO" id="GO:0032511">
    <property type="term" value="P:late endosome to vacuole transport via multivesicular body sorting pathway"/>
    <property type="evidence" value="ECO:0000318"/>
    <property type="project" value="GO_Central"/>
</dbReference>